<reference evidence="2 3" key="1">
    <citation type="journal article" date="2015" name="Nature">
        <title>rRNA introns, odd ribosomes, and small enigmatic genomes across a large radiation of phyla.</title>
        <authorList>
            <person name="Brown C.T."/>
            <person name="Hug L.A."/>
            <person name="Thomas B.C."/>
            <person name="Sharon I."/>
            <person name="Castelle C.J."/>
            <person name="Singh A."/>
            <person name="Wilkins M.J."/>
            <person name="Williams K.H."/>
            <person name="Banfield J.F."/>
        </authorList>
    </citation>
    <scope>NUCLEOTIDE SEQUENCE [LARGE SCALE GENOMIC DNA]</scope>
</reference>
<dbReference type="Proteomes" id="UP000034932">
    <property type="component" value="Unassembled WGS sequence"/>
</dbReference>
<keyword evidence="1" id="KW-1133">Transmembrane helix</keyword>
<evidence type="ECO:0000256" key="1">
    <source>
        <dbReference type="SAM" id="Phobius"/>
    </source>
</evidence>
<sequence>MPNANDFLFCLYWAISFVGALLGIGFIVIFVLKTVTNRKYPPIFKILESAGYTIGGLIMILVFAISLPGALVRPAGEISFENWYHHRASLGIPESYLYSDFLTHSYWKEDIEQLVINDIAPAVYDQDILNCQTDLFGLAEYPEFSPYRAAEISIRDVRPFSYATATQFEIKPFVRTTWQWNPMERLKDDRAYREWVYYNTYELPQLMRITVFTEAEEALKQYLSTTNRPNSFDARWAIEQRLQPDWYIGSCIVTPKTNNWEH</sequence>
<keyword evidence="1" id="KW-0812">Transmembrane</keyword>
<feature type="transmembrane region" description="Helical" evidence="1">
    <location>
        <begin position="52"/>
        <end position="72"/>
    </location>
</feature>
<comment type="caution">
    <text evidence="2">The sequence shown here is derived from an EMBL/GenBank/DDBJ whole genome shotgun (WGS) entry which is preliminary data.</text>
</comment>
<gene>
    <name evidence="2" type="ORF">UT19_C0019G0004</name>
</gene>
<dbReference type="AlphaFoldDB" id="A0A0G0LML3"/>
<organism evidence="2 3">
    <name type="scientific">Candidatus Woesebacteria bacterium GW2011_GWB1_39_10b</name>
    <dbReference type="NCBI Taxonomy" id="1618573"/>
    <lineage>
        <taxon>Bacteria</taxon>
        <taxon>Candidatus Woeseibacteriota</taxon>
    </lineage>
</organism>
<feature type="transmembrane region" description="Helical" evidence="1">
    <location>
        <begin position="12"/>
        <end position="32"/>
    </location>
</feature>
<proteinExistence type="predicted"/>
<protein>
    <submittedName>
        <fullName evidence="2">Uncharacterized protein</fullName>
    </submittedName>
</protein>
<keyword evidence="1" id="KW-0472">Membrane</keyword>
<accession>A0A0G0LML3</accession>
<name>A0A0G0LML3_9BACT</name>
<dbReference type="EMBL" id="LBVW01000019">
    <property type="protein sequence ID" value="KKQ93093.1"/>
    <property type="molecule type" value="Genomic_DNA"/>
</dbReference>
<evidence type="ECO:0000313" key="2">
    <source>
        <dbReference type="EMBL" id="KKQ93093.1"/>
    </source>
</evidence>
<evidence type="ECO:0000313" key="3">
    <source>
        <dbReference type="Proteomes" id="UP000034932"/>
    </source>
</evidence>